<dbReference type="Pfam" id="PF00027">
    <property type="entry name" value="cNMP_binding"/>
    <property type="match status" value="1"/>
</dbReference>
<dbReference type="FunFam" id="2.60.120.10:FF:000253">
    <property type="entry name" value="Cyclic nucleotide-gated potassium channel"/>
    <property type="match status" value="1"/>
</dbReference>
<keyword evidence="1" id="KW-0407">Ion channel</keyword>
<dbReference type="InterPro" id="IPR014710">
    <property type="entry name" value="RmlC-like_jellyroll"/>
</dbReference>
<sequence length="1604" mass="176815">MASVPPVSRGSSPFAAEVVNSATSLGQFSSAPLIRSDSLCTELRHQRRASTYSAVSRRMTLFNHMATEEAMAKLQKLVAPLVARRVLRLRKWKRYPGERPQQTYTVESIVHACRSSNSVISTWPEDILTYMAEGAQYCYLEPGEIIVYHRESYLSMGLVILLHGELEEVFPKCSVSPSHSDSFQKIRHCSVAVLCEPTVLCRDTACSLLRAQGFADVVVIPSRWLWDIVEAHITDSTSEVVLDSLRMTVAPMCENVVERVYYPTSFVVRRSWLWSLLSSGDRVKLARQIEVRAFCVGDTLFGEGDRNPYLYIIRRGTVSVIAKRDPVFEFQAGFAFGEVSVIFDEPRCCHAIASSMCEVYCLHRRHIMKRLRKKLKLCEDVVECALKRREKWLQDAKLRAQRGLAALLAEVPCLSQTTEKVRLSLAEKAKTHVIPHRRPLFCKGTRCDRLFVIGRGTVIMEGPTEVSCTRTSTEFVGELCLFPHLWPMTVTAFTSVDGWSLEACDILAALKTIHADEQALDICRQGIALYRAQHGSESIQEAKESTGGVSSSSPLLPLSSPYAKRLSSATIHTGALPKIPTPPATPRQNRDCGSHVLMGESIVRDFDWCHYALEDKVALPSMDPEEKGRSTERRRVEHLVENELCRRAGELLSLSVNHGIGEVDCDFPSEIDEVNQVLLQQTFLMPSERLPTFLQHVSSSKVTLVTDGGCEGIEDAFSDGNAADNLAEPQFVVPPSVMYTLDQMNGSTESPTPTLGDDFIYGANLLSSAAVTCPNRHSRTPEVAVVAPNLWSTVRNVEEAICSSHRSRPQSSASMWSRLTRPSSAVYNRSFRARALSSSTNHHGRRLSVSIRSMTTAVQMPPFSDTQSLGNHSNSNTYTKSNSIDYTQQAKITVAALQSALDRFVNACLQVDSRGSPETKTAYTATLEASDLRENGGVGLRLLPFQSVSSEEQPGVGVERASVEVCMMAVTASKYRHLQRRAEESHEPKAMEDFSAVYLQVLGAKELKHRIEATVRVSVETDGKSEEIMRTQKVPRKTRTPAWPGQSSFCVVQSDGLVSFDLYHREMFVASYDTSVDTLAFGGTGIKVLPLVRAQGTAGEVYGNLIISVLGTKTSSGEDDATVEQSAKVLVLHVESLSLRGGFDAEFMPDPFVIVRGPKGEVVLKTSMCFGTMEATWSEERASCLILCPSLVGCTSMYSLEVYDNNESNKIGTAEMVITLNGTKRNRMQLDVGGKGSLSVVAHAFTMQDIARPQQAVCSSPMNNKPYDCMLSPVREDGYLLVIHVEGCDDLQGTGFDDFQIDPIVTARVGRKRIVVAPLISGSTSPRWSYPKATFVLPFAPDILSHIILEVWDANIELCDVLGVSRVPVLELCQTGTHRYALQPHKDQEYGRRQNLGTITVKTRFGRINSEVISQESSVFLANGTMGAGIFDTRLFHFSRDTPDLPVTRVRVHISSYCSVFTEEPFDTVKVTLSCLQHVLLEVRKNYTKEGFAAWALEEAQTVVDLRAIYGRSLLLSVSGKKKSVASPYSTMGAAQVPFSTLVSASPEQVSVRSFQILAGPIDSRSSQPNPQKSGVKTVSVDEPSITISLLALDAAHSVSAEGD</sequence>
<dbReference type="CDD" id="cd00038">
    <property type="entry name" value="CAP_ED"/>
    <property type="match status" value="1"/>
</dbReference>
<evidence type="ECO:0000313" key="4">
    <source>
        <dbReference type="EMBL" id="CCC51477.1"/>
    </source>
</evidence>
<evidence type="ECO:0000256" key="1">
    <source>
        <dbReference type="ARBA" id="ARBA00023286"/>
    </source>
</evidence>
<dbReference type="SMART" id="SM00239">
    <property type="entry name" value="C2"/>
    <property type="match status" value="2"/>
</dbReference>
<dbReference type="Pfam" id="PF00168">
    <property type="entry name" value="C2"/>
    <property type="match status" value="2"/>
</dbReference>
<reference evidence="4" key="1">
    <citation type="journal article" date="2012" name="Proc. Natl. Acad. Sci. U.S.A.">
        <title>Antigenic diversity is generated by distinct evolutionary mechanisms in African trypanosome species.</title>
        <authorList>
            <person name="Jackson A.P."/>
            <person name="Berry A."/>
            <person name="Aslett M."/>
            <person name="Allison H.C."/>
            <person name="Burton P."/>
            <person name="Vavrova-Anderson J."/>
            <person name="Brown R."/>
            <person name="Browne H."/>
            <person name="Corton N."/>
            <person name="Hauser H."/>
            <person name="Gamble J."/>
            <person name="Gilderthorp R."/>
            <person name="Marcello L."/>
            <person name="McQuillan J."/>
            <person name="Otto T.D."/>
            <person name="Quail M.A."/>
            <person name="Sanders M.J."/>
            <person name="van Tonder A."/>
            <person name="Ginger M.L."/>
            <person name="Field M.C."/>
            <person name="Barry J.D."/>
            <person name="Hertz-Fowler C."/>
            <person name="Berriman M."/>
        </authorList>
    </citation>
    <scope>NUCLEOTIDE SEQUENCE</scope>
    <source>
        <strain evidence="4">Y486</strain>
    </source>
</reference>
<dbReference type="GO" id="GO:0044877">
    <property type="term" value="F:protein-containing complex binding"/>
    <property type="evidence" value="ECO:0007669"/>
    <property type="project" value="TreeGrafter"/>
</dbReference>
<evidence type="ECO:0000259" key="2">
    <source>
        <dbReference type="PROSITE" id="PS50004"/>
    </source>
</evidence>
<protein>
    <submittedName>
        <fullName evidence="4">Uncharacterized protein</fullName>
    </submittedName>
</protein>
<proteinExistence type="predicted"/>
<keyword evidence="1" id="KW-1071">Ligand-gated ion channel</keyword>
<dbReference type="PANTHER" id="PTHR45638">
    <property type="entry name" value="CYCLIC NUCLEOTIDE-GATED CATION CHANNEL SUBUNIT A"/>
    <property type="match status" value="1"/>
</dbReference>
<dbReference type="InterPro" id="IPR035892">
    <property type="entry name" value="C2_domain_sf"/>
</dbReference>
<keyword evidence="1" id="KW-0813">Transport</keyword>
<dbReference type="InterPro" id="IPR000595">
    <property type="entry name" value="cNMP-bd_dom"/>
</dbReference>
<dbReference type="PROSITE" id="PS50004">
    <property type="entry name" value="C2"/>
    <property type="match status" value="1"/>
</dbReference>
<name>G0U6H3_TRYVY</name>
<keyword evidence="1" id="KW-0406">Ion transport</keyword>
<dbReference type="SUPFAM" id="SSF49562">
    <property type="entry name" value="C2 domain (Calcium/lipid-binding domain, CaLB)"/>
    <property type="match status" value="1"/>
</dbReference>
<accession>G0U6H3</accession>
<dbReference type="PROSITE" id="PS50042">
    <property type="entry name" value="CNMP_BINDING_3"/>
    <property type="match status" value="1"/>
</dbReference>
<dbReference type="InterPro" id="IPR018247">
    <property type="entry name" value="EF_Hand_1_Ca_BS"/>
</dbReference>
<dbReference type="SUPFAM" id="SSF51206">
    <property type="entry name" value="cAMP-binding domain-like"/>
    <property type="match status" value="2"/>
</dbReference>
<gene>
    <name evidence="4" type="ORF">TVY486_1005280</name>
</gene>
<evidence type="ECO:0000259" key="3">
    <source>
        <dbReference type="PROSITE" id="PS50042"/>
    </source>
</evidence>
<dbReference type="SMART" id="SM00100">
    <property type="entry name" value="cNMP"/>
    <property type="match status" value="2"/>
</dbReference>
<dbReference type="EMBL" id="HE573026">
    <property type="protein sequence ID" value="CCC51477.1"/>
    <property type="molecule type" value="Genomic_DNA"/>
</dbReference>
<dbReference type="GO" id="GO:0005221">
    <property type="term" value="F:intracellularly cyclic nucleotide-activated monoatomic cation channel activity"/>
    <property type="evidence" value="ECO:0007669"/>
    <property type="project" value="InterPro"/>
</dbReference>
<dbReference type="Gene3D" id="2.60.120.10">
    <property type="entry name" value="Jelly Rolls"/>
    <property type="match status" value="2"/>
</dbReference>
<dbReference type="InterPro" id="IPR018490">
    <property type="entry name" value="cNMP-bd_dom_sf"/>
</dbReference>
<feature type="domain" description="C2" evidence="2">
    <location>
        <begin position="1261"/>
        <end position="1382"/>
    </location>
</feature>
<dbReference type="PANTHER" id="PTHR45638:SF11">
    <property type="entry name" value="CYCLIC NUCLEOTIDE-GATED CATION CHANNEL SUBUNIT A"/>
    <property type="match status" value="1"/>
</dbReference>
<dbReference type="InterPro" id="IPR000008">
    <property type="entry name" value="C2_dom"/>
</dbReference>
<dbReference type="CDD" id="cd00030">
    <property type="entry name" value="C2"/>
    <property type="match status" value="1"/>
</dbReference>
<dbReference type="VEuPathDB" id="TriTrypDB:TvY486_1005280"/>
<feature type="domain" description="Cyclic nucleotide-binding" evidence="3">
    <location>
        <begin position="273"/>
        <end position="371"/>
    </location>
</feature>
<dbReference type="InterPro" id="IPR050866">
    <property type="entry name" value="CNG_cation_channel"/>
</dbReference>
<organism evidence="4">
    <name type="scientific">Trypanosoma vivax (strain Y486)</name>
    <dbReference type="NCBI Taxonomy" id="1055687"/>
    <lineage>
        <taxon>Eukaryota</taxon>
        <taxon>Discoba</taxon>
        <taxon>Euglenozoa</taxon>
        <taxon>Kinetoplastea</taxon>
        <taxon>Metakinetoplastina</taxon>
        <taxon>Trypanosomatida</taxon>
        <taxon>Trypanosomatidae</taxon>
        <taxon>Trypanosoma</taxon>
        <taxon>Duttonella</taxon>
    </lineage>
</organism>
<dbReference type="Gene3D" id="2.60.40.150">
    <property type="entry name" value="C2 domain"/>
    <property type="match status" value="1"/>
</dbReference>
<dbReference type="PROSITE" id="PS00018">
    <property type="entry name" value="EF_HAND_1"/>
    <property type="match status" value="1"/>
</dbReference>